<keyword evidence="5 14" id="KW-1003">Cell membrane</keyword>
<comment type="catalytic activity">
    <reaction evidence="13 14">
        <text>di-trans,octa-cis-undecaprenyl diphosphate + H2O = di-trans,octa-cis-undecaprenyl phosphate + phosphate + H(+)</text>
        <dbReference type="Rhea" id="RHEA:28094"/>
        <dbReference type="ChEBI" id="CHEBI:15377"/>
        <dbReference type="ChEBI" id="CHEBI:15378"/>
        <dbReference type="ChEBI" id="CHEBI:43474"/>
        <dbReference type="ChEBI" id="CHEBI:58405"/>
        <dbReference type="ChEBI" id="CHEBI:60392"/>
        <dbReference type="EC" id="3.6.1.27"/>
    </reaction>
</comment>
<evidence type="ECO:0000313" key="15">
    <source>
        <dbReference type="EMBL" id="PIP61470.1"/>
    </source>
</evidence>
<dbReference type="GO" id="GO:0050380">
    <property type="term" value="F:undecaprenyl-diphosphatase activity"/>
    <property type="evidence" value="ECO:0007669"/>
    <property type="project" value="UniProtKB-UniRule"/>
</dbReference>
<dbReference type="GO" id="GO:0009252">
    <property type="term" value="P:peptidoglycan biosynthetic process"/>
    <property type="evidence" value="ECO:0007669"/>
    <property type="project" value="UniProtKB-KW"/>
</dbReference>
<dbReference type="Pfam" id="PF02673">
    <property type="entry name" value="BacA"/>
    <property type="match status" value="1"/>
</dbReference>
<comment type="similarity">
    <text evidence="2 14">Belongs to the UppP family.</text>
</comment>
<gene>
    <name evidence="14" type="primary">uppP</name>
    <name evidence="15" type="ORF">COW99_04175</name>
</gene>
<evidence type="ECO:0000313" key="16">
    <source>
        <dbReference type="Proteomes" id="UP000231246"/>
    </source>
</evidence>
<dbReference type="GO" id="GO:0008360">
    <property type="term" value="P:regulation of cell shape"/>
    <property type="evidence" value="ECO:0007669"/>
    <property type="project" value="UniProtKB-KW"/>
</dbReference>
<evidence type="ECO:0000256" key="12">
    <source>
        <dbReference type="ARBA" id="ARBA00032932"/>
    </source>
</evidence>
<evidence type="ECO:0000256" key="8">
    <source>
        <dbReference type="ARBA" id="ARBA00022989"/>
    </source>
</evidence>
<evidence type="ECO:0000256" key="3">
    <source>
        <dbReference type="ARBA" id="ARBA00012374"/>
    </source>
</evidence>
<keyword evidence="6 14" id="KW-0812">Transmembrane</keyword>
<keyword evidence="14" id="KW-0133">Cell shape</keyword>
<evidence type="ECO:0000256" key="1">
    <source>
        <dbReference type="ARBA" id="ARBA00004651"/>
    </source>
</evidence>
<evidence type="ECO:0000256" key="10">
    <source>
        <dbReference type="ARBA" id="ARBA00023251"/>
    </source>
</evidence>
<reference evidence="15 16" key="1">
    <citation type="submission" date="2017-09" db="EMBL/GenBank/DDBJ databases">
        <title>Depth-based differentiation of microbial function through sediment-hosted aquifers and enrichment of novel symbionts in the deep terrestrial subsurface.</title>
        <authorList>
            <person name="Probst A.J."/>
            <person name="Ladd B."/>
            <person name="Jarett J.K."/>
            <person name="Geller-Mcgrath D.E."/>
            <person name="Sieber C.M."/>
            <person name="Emerson J.B."/>
            <person name="Anantharaman K."/>
            <person name="Thomas B.C."/>
            <person name="Malmstrom R."/>
            <person name="Stieglmeier M."/>
            <person name="Klingl A."/>
            <person name="Woyke T."/>
            <person name="Ryan C.M."/>
            <person name="Banfield J.F."/>
        </authorList>
    </citation>
    <scope>NUCLEOTIDE SEQUENCE [LARGE SCALE GENOMIC DNA]</scope>
    <source>
        <strain evidence="15">CG22_combo_CG10-13_8_21_14_all_38_20</strain>
    </source>
</reference>
<feature type="transmembrane region" description="Helical" evidence="14">
    <location>
        <begin position="133"/>
        <end position="154"/>
    </location>
</feature>
<keyword evidence="9 14" id="KW-0472">Membrane</keyword>
<evidence type="ECO:0000256" key="13">
    <source>
        <dbReference type="ARBA" id="ARBA00047594"/>
    </source>
</evidence>
<sequence length="256" mass="27778">MLEYLQSALLGLIQGVTEFLPVSSSGHLLIFHKLFGETQDTLVLDATLHLATGLALLIYFRKDWYTLLTQWRTSLSKLVIIGSIPAVVVGLLFEKEIESYLRSPWVVVAMLIGVGLLMLVVDKNNGNGVKKLTQLSLGAALFIGTMQAVALLPGTSRAGITLIAGLMVGLGRREALRFTFLLGMPITLGAGLMKIPDLITSSNYNLLPVVLAFSVALITGLVAIRWLLGFVSQHSLVSFVIYRWVLAGVVAIYLLN</sequence>
<evidence type="ECO:0000256" key="4">
    <source>
        <dbReference type="ARBA" id="ARBA00021581"/>
    </source>
</evidence>
<dbReference type="EC" id="3.6.1.27" evidence="3 14"/>
<evidence type="ECO:0000256" key="2">
    <source>
        <dbReference type="ARBA" id="ARBA00010621"/>
    </source>
</evidence>
<feature type="transmembrane region" description="Helical" evidence="14">
    <location>
        <begin position="105"/>
        <end position="121"/>
    </location>
</feature>
<feature type="transmembrane region" description="Helical" evidence="14">
    <location>
        <begin position="235"/>
        <end position="255"/>
    </location>
</feature>
<keyword evidence="8 14" id="KW-1133">Transmembrane helix</keyword>
<dbReference type="HAMAP" id="MF_01006">
    <property type="entry name" value="Undec_diphosphatase"/>
    <property type="match status" value="1"/>
</dbReference>
<name>A0A2H0BWP0_9BACT</name>
<proteinExistence type="inferred from homology"/>
<comment type="caution">
    <text evidence="15">The sequence shown here is derived from an EMBL/GenBank/DDBJ whole genome shotgun (WGS) entry which is preliminary data.</text>
</comment>
<dbReference type="PANTHER" id="PTHR30622">
    <property type="entry name" value="UNDECAPRENYL-DIPHOSPHATASE"/>
    <property type="match status" value="1"/>
</dbReference>
<evidence type="ECO:0000256" key="5">
    <source>
        <dbReference type="ARBA" id="ARBA00022475"/>
    </source>
</evidence>
<dbReference type="GO" id="GO:0071555">
    <property type="term" value="P:cell wall organization"/>
    <property type="evidence" value="ECO:0007669"/>
    <property type="project" value="UniProtKB-KW"/>
</dbReference>
<dbReference type="EMBL" id="PCTA01000026">
    <property type="protein sequence ID" value="PIP61470.1"/>
    <property type="molecule type" value="Genomic_DNA"/>
</dbReference>
<feature type="transmembrane region" description="Helical" evidence="14">
    <location>
        <begin position="207"/>
        <end position="228"/>
    </location>
</feature>
<feature type="transmembrane region" description="Helical" evidence="14">
    <location>
        <begin position="175"/>
        <end position="195"/>
    </location>
</feature>
<dbReference type="InterPro" id="IPR003824">
    <property type="entry name" value="UppP"/>
</dbReference>
<comment type="subcellular location">
    <subcellularLocation>
        <location evidence="1 14">Cell membrane</location>
        <topology evidence="1 14">Multi-pass membrane protein</topology>
    </subcellularLocation>
</comment>
<dbReference type="AlphaFoldDB" id="A0A2H0BWP0"/>
<evidence type="ECO:0000256" key="9">
    <source>
        <dbReference type="ARBA" id="ARBA00023136"/>
    </source>
</evidence>
<evidence type="ECO:0000256" key="14">
    <source>
        <dbReference type="HAMAP-Rule" id="MF_01006"/>
    </source>
</evidence>
<comment type="function">
    <text evidence="14">Catalyzes the dephosphorylation of undecaprenyl diphosphate (UPP). Confers resistance to bacitracin.</text>
</comment>
<comment type="miscellaneous">
    <text evidence="14">Bacitracin is thought to be involved in the inhibition of peptidoglycan synthesis by sequestering undecaprenyl diphosphate, thereby reducing the pool of lipid carrier available.</text>
</comment>
<dbReference type="PANTHER" id="PTHR30622:SF4">
    <property type="entry name" value="UNDECAPRENYL-DIPHOSPHATASE"/>
    <property type="match status" value="1"/>
</dbReference>
<keyword evidence="10 14" id="KW-0046">Antibiotic resistance</keyword>
<keyword evidence="14" id="KW-0961">Cell wall biogenesis/degradation</keyword>
<evidence type="ECO:0000256" key="6">
    <source>
        <dbReference type="ARBA" id="ARBA00022692"/>
    </source>
</evidence>
<protein>
    <recommendedName>
        <fullName evidence="4 14">Undecaprenyl-diphosphatase</fullName>
        <ecNumber evidence="3 14">3.6.1.27</ecNumber>
    </recommendedName>
    <alternativeName>
        <fullName evidence="12 14">Bacitracin resistance protein</fullName>
    </alternativeName>
    <alternativeName>
        <fullName evidence="11 14">Undecaprenyl pyrophosphate phosphatase</fullName>
    </alternativeName>
</protein>
<accession>A0A2H0BWP0</accession>
<feature type="transmembrane region" description="Helical" evidence="14">
    <location>
        <begin position="75"/>
        <end position="93"/>
    </location>
</feature>
<dbReference type="GO" id="GO:0046677">
    <property type="term" value="P:response to antibiotic"/>
    <property type="evidence" value="ECO:0007669"/>
    <property type="project" value="UniProtKB-UniRule"/>
</dbReference>
<keyword evidence="7 14" id="KW-0378">Hydrolase</keyword>
<evidence type="ECO:0000256" key="11">
    <source>
        <dbReference type="ARBA" id="ARBA00032707"/>
    </source>
</evidence>
<organism evidence="15 16">
    <name type="scientific">Candidatus Roizmanbacteria bacterium CG22_combo_CG10-13_8_21_14_all_38_20</name>
    <dbReference type="NCBI Taxonomy" id="1974862"/>
    <lineage>
        <taxon>Bacteria</taxon>
        <taxon>Candidatus Roizmaniibacteriota</taxon>
    </lineage>
</organism>
<evidence type="ECO:0000256" key="7">
    <source>
        <dbReference type="ARBA" id="ARBA00022801"/>
    </source>
</evidence>
<dbReference type="GO" id="GO:0005886">
    <property type="term" value="C:plasma membrane"/>
    <property type="evidence" value="ECO:0007669"/>
    <property type="project" value="UniProtKB-SubCell"/>
</dbReference>
<dbReference type="Proteomes" id="UP000231246">
    <property type="component" value="Unassembled WGS sequence"/>
</dbReference>
<keyword evidence="14" id="KW-0573">Peptidoglycan synthesis</keyword>